<comment type="function">
    <text evidence="2">Antitoxin component of a type II toxin-antitoxin (TA) system.</text>
</comment>
<evidence type="ECO:0000313" key="4">
    <source>
        <dbReference type="Proteomes" id="UP000293345"/>
    </source>
</evidence>
<dbReference type="InterPro" id="IPR006442">
    <property type="entry name" value="Antitoxin_Phd/YefM"/>
</dbReference>
<comment type="caution">
    <text evidence="3">The sequence shown here is derived from an EMBL/GenBank/DDBJ whole genome shotgun (WGS) entry which is preliminary data.</text>
</comment>
<dbReference type="InterPro" id="IPR036165">
    <property type="entry name" value="YefM-like_sf"/>
</dbReference>
<dbReference type="SUPFAM" id="SSF143120">
    <property type="entry name" value="YefM-like"/>
    <property type="match status" value="1"/>
</dbReference>
<dbReference type="Gene3D" id="3.40.1620.10">
    <property type="entry name" value="YefM-like domain"/>
    <property type="match status" value="1"/>
</dbReference>
<sequence length="89" mass="9979">MAVCVPIKDLKDTAAFAEKVESSNEPVVVTKHGREAFVSMSMETYEGMRRQAALAELYRIVDRGIGDVEQGRVCDARDVSRTLRERYGL</sequence>
<evidence type="ECO:0000256" key="1">
    <source>
        <dbReference type="ARBA" id="ARBA00009981"/>
    </source>
</evidence>
<dbReference type="Pfam" id="PF02604">
    <property type="entry name" value="PhdYeFM_antitox"/>
    <property type="match status" value="1"/>
</dbReference>
<protein>
    <recommendedName>
        <fullName evidence="2">Antitoxin</fullName>
    </recommendedName>
</protein>
<dbReference type="AlphaFoldDB" id="A0A4Q2K008"/>
<accession>A0A4Q2K008</accession>
<dbReference type="RefSeq" id="WP_129425383.1">
    <property type="nucleotide sequence ID" value="NZ_SDPW01000001.1"/>
</dbReference>
<dbReference type="NCBIfam" id="TIGR01552">
    <property type="entry name" value="phd_fam"/>
    <property type="match status" value="1"/>
</dbReference>
<proteinExistence type="inferred from homology"/>
<reference evidence="3 4" key="1">
    <citation type="submission" date="2019-01" db="EMBL/GenBank/DDBJ databases">
        <title>Senegalimassilia sp. nov. KGMB04484 isolated human feces.</title>
        <authorList>
            <person name="Han K.-I."/>
            <person name="Kim J.-S."/>
            <person name="Lee K.C."/>
            <person name="Suh M.K."/>
            <person name="Eom M.K."/>
            <person name="Lee J.H."/>
            <person name="Park S.-H."/>
            <person name="Kang S.W."/>
            <person name="Park J.-E."/>
            <person name="Oh B.S."/>
            <person name="Yu S.Y."/>
            <person name="Choi S.-H."/>
            <person name="Lee D.H."/>
            <person name="Yoon H."/>
            <person name="Kim B.-Y."/>
            <person name="Lee J.H."/>
            <person name="Lee J.-S."/>
        </authorList>
    </citation>
    <scope>NUCLEOTIDE SEQUENCE [LARGE SCALE GENOMIC DNA]</scope>
    <source>
        <strain evidence="3 4">KGMB04484</strain>
    </source>
</reference>
<name>A0A4Q2K008_9ACTN</name>
<evidence type="ECO:0000256" key="2">
    <source>
        <dbReference type="RuleBase" id="RU362080"/>
    </source>
</evidence>
<keyword evidence="4" id="KW-1185">Reference proteome</keyword>
<organism evidence="3 4">
    <name type="scientific">Senegalimassilia faecalis</name>
    <dbReference type="NCBI Taxonomy" id="2509433"/>
    <lineage>
        <taxon>Bacteria</taxon>
        <taxon>Bacillati</taxon>
        <taxon>Actinomycetota</taxon>
        <taxon>Coriobacteriia</taxon>
        <taxon>Coriobacteriales</taxon>
        <taxon>Coriobacteriaceae</taxon>
        <taxon>Senegalimassilia</taxon>
    </lineage>
</organism>
<dbReference type="Proteomes" id="UP000293345">
    <property type="component" value="Unassembled WGS sequence"/>
</dbReference>
<comment type="similarity">
    <text evidence="1 2">Belongs to the phD/YefM antitoxin family.</text>
</comment>
<dbReference type="OrthoDB" id="3183382at2"/>
<gene>
    <name evidence="3" type="ORF">ET524_09705</name>
</gene>
<dbReference type="EMBL" id="SDPW01000001">
    <property type="protein sequence ID" value="RXZ54725.1"/>
    <property type="molecule type" value="Genomic_DNA"/>
</dbReference>
<evidence type="ECO:0000313" key="3">
    <source>
        <dbReference type="EMBL" id="RXZ54725.1"/>
    </source>
</evidence>